<accession>A0ABQ1HG06</accession>
<gene>
    <name evidence="2" type="ORF">GCM10011521_10510</name>
</gene>
<evidence type="ECO:0000313" key="3">
    <source>
        <dbReference type="Proteomes" id="UP000623419"/>
    </source>
</evidence>
<dbReference type="PANTHER" id="PTHR39165">
    <property type="entry name" value="IG HYPOTHETICAL 17883"/>
    <property type="match status" value="1"/>
</dbReference>
<dbReference type="Pfam" id="PF04306">
    <property type="entry name" value="DUF456"/>
    <property type="match status" value="1"/>
</dbReference>
<dbReference type="InterPro" id="IPR007403">
    <property type="entry name" value="DUF456"/>
</dbReference>
<dbReference type="EMBL" id="BMKC01000001">
    <property type="protein sequence ID" value="GGA74221.1"/>
    <property type="molecule type" value="Genomic_DNA"/>
</dbReference>
<keyword evidence="3" id="KW-1185">Reference proteome</keyword>
<organism evidence="2 3">
    <name type="scientific">Arenimonas soli</name>
    <dbReference type="NCBI Taxonomy" id="2269504"/>
    <lineage>
        <taxon>Bacteria</taxon>
        <taxon>Pseudomonadati</taxon>
        <taxon>Pseudomonadota</taxon>
        <taxon>Gammaproteobacteria</taxon>
        <taxon>Lysobacterales</taxon>
        <taxon>Lysobacteraceae</taxon>
        <taxon>Arenimonas</taxon>
    </lineage>
</organism>
<evidence type="ECO:0000313" key="2">
    <source>
        <dbReference type="EMBL" id="GGA74221.1"/>
    </source>
</evidence>
<reference evidence="3" key="1">
    <citation type="journal article" date="2019" name="Int. J. Syst. Evol. Microbiol.">
        <title>The Global Catalogue of Microorganisms (GCM) 10K type strain sequencing project: providing services to taxonomists for standard genome sequencing and annotation.</title>
        <authorList>
            <consortium name="The Broad Institute Genomics Platform"/>
            <consortium name="The Broad Institute Genome Sequencing Center for Infectious Disease"/>
            <person name="Wu L."/>
            <person name="Ma J."/>
        </authorList>
    </citation>
    <scope>NUCLEOTIDE SEQUENCE [LARGE SCALE GENOMIC DNA]</scope>
    <source>
        <strain evidence="3">CGMCC 1.15905</strain>
    </source>
</reference>
<keyword evidence="1" id="KW-0812">Transmembrane</keyword>
<feature type="transmembrane region" description="Helical" evidence="1">
    <location>
        <begin position="134"/>
        <end position="161"/>
    </location>
</feature>
<keyword evidence="1" id="KW-1133">Transmembrane helix</keyword>
<feature type="transmembrane region" description="Helical" evidence="1">
    <location>
        <begin position="52"/>
        <end position="74"/>
    </location>
</feature>
<protein>
    <submittedName>
        <fullName evidence="2">Membrane protein</fullName>
    </submittedName>
</protein>
<proteinExistence type="predicted"/>
<evidence type="ECO:0000256" key="1">
    <source>
        <dbReference type="SAM" id="Phobius"/>
    </source>
</evidence>
<feature type="transmembrane region" description="Helical" evidence="1">
    <location>
        <begin position="7"/>
        <end position="40"/>
    </location>
</feature>
<keyword evidence="1" id="KW-0472">Membrane</keyword>
<feature type="transmembrane region" description="Helical" evidence="1">
    <location>
        <begin position="86"/>
        <end position="114"/>
    </location>
</feature>
<sequence>MDPQTTWYILAGALIVIGLFGTILPVLPGLPVMFAGMWLAAWADGYQRIGSGVLVVLGLLVAISIATDFLASLLGARRAGASNKGMWGAGIGGFVGIFFGLPGLLAGPLLGAAAGEMAHGRAWRDASRIGVGTWIGLLVGAIFKVMLALAMLVIFIGALVIN</sequence>
<dbReference type="RefSeq" id="WP_188661989.1">
    <property type="nucleotide sequence ID" value="NZ_BMKC01000001.1"/>
</dbReference>
<dbReference type="PANTHER" id="PTHR39165:SF1">
    <property type="entry name" value="DUF456 DOMAIN-CONTAINING PROTEIN"/>
    <property type="match status" value="1"/>
</dbReference>
<name>A0ABQ1HG06_9GAMM</name>
<dbReference type="Proteomes" id="UP000623419">
    <property type="component" value="Unassembled WGS sequence"/>
</dbReference>
<comment type="caution">
    <text evidence="2">The sequence shown here is derived from an EMBL/GenBank/DDBJ whole genome shotgun (WGS) entry which is preliminary data.</text>
</comment>